<protein>
    <submittedName>
        <fullName evidence="3">Transglycosylase SLT domain-containing protein</fullName>
    </submittedName>
</protein>
<evidence type="ECO:0000256" key="1">
    <source>
        <dbReference type="ARBA" id="ARBA00007734"/>
    </source>
</evidence>
<comment type="similarity">
    <text evidence="1">Belongs to the transglycosylase Slt family.</text>
</comment>
<dbReference type="PANTHER" id="PTHR37423">
    <property type="entry name" value="SOLUBLE LYTIC MUREIN TRANSGLYCOSYLASE-RELATED"/>
    <property type="match status" value="1"/>
</dbReference>
<feature type="domain" description="Transglycosylase SLT" evidence="2">
    <location>
        <begin position="36"/>
        <end position="130"/>
    </location>
</feature>
<sequence length="262" mass="30270">MIHIYKVMIFSFAYLLCSLNVQASYQSNKLKIMNIIIEKSIEHDLDPVLALSVAKVESNFEGDALSHAGARGVMQIMPATALGEFNTSAEQLYDIPTNIEIGIKYLKKLMHAYNERLEIALSHYNGGSAVKQYDGSLQVIPATSGYVRKVISTSKSFRSHRLVNKLIKKHTQNYFAKKSNESYLLDDDEEYKYLSEIELKKLSQIRKIRRHNLTRNKHHRKTEKTFDVKVQREVPEDISMLTRKKNVRQWESIYQADGQLTR</sequence>
<name>A0A1I1SAJ3_9GAMM</name>
<organism evidence="3 4">
    <name type="scientific">Pseudoalteromonas denitrificans DSM 6059</name>
    <dbReference type="NCBI Taxonomy" id="1123010"/>
    <lineage>
        <taxon>Bacteria</taxon>
        <taxon>Pseudomonadati</taxon>
        <taxon>Pseudomonadota</taxon>
        <taxon>Gammaproteobacteria</taxon>
        <taxon>Alteromonadales</taxon>
        <taxon>Pseudoalteromonadaceae</taxon>
        <taxon>Pseudoalteromonas</taxon>
    </lineage>
</organism>
<dbReference type="Pfam" id="PF01464">
    <property type="entry name" value="SLT"/>
    <property type="match status" value="1"/>
</dbReference>
<dbReference type="Proteomes" id="UP000198862">
    <property type="component" value="Unassembled WGS sequence"/>
</dbReference>
<dbReference type="SUPFAM" id="SSF53955">
    <property type="entry name" value="Lysozyme-like"/>
    <property type="match status" value="1"/>
</dbReference>
<dbReference type="AlphaFoldDB" id="A0A1I1SAJ3"/>
<dbReference type="InterPro" id="IPR023346">
    <property type="entry name" value="Lysozyme-like_dom_sf"/>
</dbReference>
<dbReference type="EMBL" id="FOLO01000057">
    <property type="protein sequence ID" value="SFD43466.1"/>
    <property type="molecule type" value="Genomic_DNA"/>
</dbReference>
<dbReference type="RefSeq" id="WP_177208142.1">
    <property type="nucleotide sequence ID" value="NZ_FOLO01000057.1"/>
</dbReference>
<dbReference type="PANTHER" id="PTHR37423:SF2">
    <property type="entry name" value="MEMBRANE-BOUND LYTIC MUREIN TRANSGLYCOSYLASE C"/>
    <property type="match status" value="1"/>
</dbReference>
<evidence type="ECO:0000313" key="4">
    <source>
        <dbReference type="Proteomes" id="UP000198862"/>
    </source>
</evidence>
<dbReference type="CDD" id="cd16896">
    <property type="entry name" value="LT_Slt70-like"/>
    <property type="match status" value="1"/>
</dbReference>
<dbReference type="InterPro" id="IPR008258">
    <property type="entry name" value="Transglycosylase_SLT_dom_1"/>
</dbReference>
<reference evidence="3 4" key="1">
    <citation type="submission" date="2016-10" db="EMBL/GenBank/DDBJ databases">
        <authorList>
            <person name="de Groot N.N."/>
        </authorList>
    </citation>
    <scope>NUCLEOTIDE SEQUENCE [LARGE SCALE GENOMIC DNA]</scope>
    <source>
        <strain evidence="3 4">DSM 6059</strain>
    </source>
</reference>
<dbReference type="STRING" id="1123010.SAMN02745724_04514"/>
<keyword evidence="4" id="KW-1185">Reference proteome</keyword>
<accession>A0A1I1SAJ3</accession>
<evidence type="ECO:0000259" key="2">
    <source>
        <dbReference type="Pfam" id="PF01464"/>
    </source>
</evidence>
<dbReference type="Gene3D" id="1.10.530.10">
    <property type="match status" value="1"/>
</dbReference>
<proteinExistence type="inferred from homology"/>
<evidence type="ECO:0000313" key="3">
    <source>
        <dbReference type="EMBL" id="SFD43466.1"/>
    </source>
</evidence>
<gene>
    <name evidence="3" type="ORF">SAMN02745724_04514</name>
</gene>